<dbReference type="AlphaFoldDB" id="A0A0C9V2W8"/>
<dbReference type="Proteomes" id="UP000054279">
    <property type="component" value="Unassembled WGS sequence"/>
</dbReference>
<gene>
    <name evidence="1" type="ORF">M422DRAFT_255525</name>
</gene>
<sequence>MSPRYPKVVALDLDFVIFTSYFDDKKFGNHGWVNGDLRDNLQLIDPHTIQDKKNHANKLHMGKDIPKIIHDLVMRNVEIAIVSQHPNKDL</sequence>
<organism evidence="1 2">
    <name type="scientific">Sphaerobolus stellatus (strain SS14)</name>
    <dbReference type="NCBI Taxonomy" id="990650"/>
    <lineage>
        <taxon>Eukaryota</taxon>
        <taxon>Fungi</taxon>
        <taxon>Dikarya</taxon>
        <taxon>Basidiomycota</taxon>
        <taxon>Agaricomycotina</taxon>
        <taxon>Agaricomycetes</taxon>
        <taxon>Phallomycetidae</taxon>
        <taxon>Geastrales</taxon>
        <taxon>Sphaerobolaceae</taxon>
        <taxon>Sphaerobolus</taxon>
    </lineage>
</organism>
<name>A0A0C9V2W8_SPHS4</name>
<accession>A0A0C9V2W8</accession>
<dbReference type="Gene3D" id="3.40.50.1000">
    <property type="entry name" value="HAD superfamily/HAD-like"/>
    <property type="match status" value="1"/>
</dbReference>
<dbReference type="OrthoDB" id="10252235at2759"/>
<dbReference type="EMBL" id="KN837137">
    <property type="protein sequence ID" value="KIJ41334.1"/>
    <property type="molecule type" value="Genomic_DNA"/>
</dbReference>
<evidence type="ECO:0000313" key="1">
    <source>
        <dbReference type="EMBL" id="KIJ41334.1"/>
    </source>
</evidence>
<reference evidence="1 2" key="1">
    <citation type="submission" date="2014-06" db="EMBL/GenBank/DDBJ databases">
        <title>Evolutionary Origins and Diversification of the Mycorrhizal Mutualists.</title>
        <authorList>
            <consortium name="DOE Joint Genome Institute"/>
            <consortium name="Mycorrhizal Genomics Consortium"/>
            <person name="Kohler A."/>
            <person name="Kuo A."/>
            <person name="Nagy L.G."/>
            <person name="Floudas D."/>
            <person name="Copeland A."/>
            <person name="Barry K.W."/>
            <person name="Cichocki N."/>
            <person name="Veneault-Fourrey C."/>
            <person name="LaButti K."/>
            <person name="Lindquist E.A."/>
            <person name="Lipzen A."/>
            <person name="Lundell T."/>
            <person name="Morin E."/>
            <person name="Murat C."/>
            <person name="Riley R."/>
            <person name="Ohm R."/>
            <person name="Sun H."/>
            <person name="Tunlid A."/>
            <person name="Henrissat B."/>
            <person name="Grigoriev I.V."/>
            <person name="Hibbett D.S."/>
            <person name="Martin F."/>
        </authorList>
    </citation>
    <scope>NUCLEOTIDE SEQUENCE [LARGE SCALE GENOMIC DNA]</scope>
    <source>
        <strain evidence="1 2">SS14</strain>
    </source>
</reference>
<dbReference type="InterPro" id="IPR023214">
    <property type="entry name" value="HAD_sf"/>
</dbReference>
<proteinExistence type="predicted"/>
<evidence type="ECO:0000313" key="2">
    <source>
        <dbReference type="Proteomes" id="UP000054279"/>
    </source>
</evidence>
<keyword evidence="2" id="KW-1185">Reference proteome</keyword>
<protein>
    <submittedName>
        <fullName evidence="1">Uncharacterized protein</fullName>
    </submittedName>
</protein>
<dbReference type="HOGENOM" id="CLU_2442291_0_0_1"/>